<accession>A0A1W1YLZ1</accession>
<keyword evidence="5" id="KW-1185">Reference proteome</keyword>
<dbReference type="PANTHER" id="PTHR43877:SF2">
    <property type="entry name" value="AMINOALKYLPHOSPHONATE N-ACETYLTRANSFERASE-RELATED"/>
    <property type="match status" value="1"/>
</dbReference>
<dbReference type="EMBL" id="FWXS01000001">
    <property type="protein sequence ID" value="SMC37197.1"/>
    <property type="molecule type" value="Genomic_DNA"/>
</dbReference>
<dbReference type="Gene3D" id="3.40.630.30">
    <property type="match status" value="1"/>
</dbReference>
<evidence type="ECO:0000313" key="4">
    <source>
        <dbReference type="EMBL" id="SMC37197.1"/>
    </source>
</evidence>
<dbReference type="CDD" id="cd04301">
    <property type="entry name" value="NAT_SF"/>
    <property type="match status" value="1"/>
</dbReference>
<dbReference type="STRING" id="1434700.SAMN06296427_101543"/>
<protein>
    <submittedName>
        <fullName evidence="4">Acetyltransferase (GNAT) family protein</fullName>
    </submittedName>
</protein>
<evidence type="ECO:0000256" key="2">
    <source>
        <dbReference type="ARBA" id="ARBA00023315"/>
    </source>
</evidence>
<dbReference type="OrthoDB" id="9803233at2"/>
<proteinExistence type="predicted"/>
<sequence>MSDNLIIQRTNSENKDFQKLVSELDAYLAIRNGDENDFFVQFNQIDLLKHVVLIYQNEIPVGCGAIKEYYSNVMEIKRMFVPQEFRGRGIAQLVLKELENWAKELGFEKCILETGEDMKDAVGLYQKSNYKIIPNYGQYKDVETSICFEKIL</sequence>
<dbReference type="GO" id="GO:0016747">
    <property type="term" value="F:acyltransferase activity, transferring groups other than amino-acyl groups"/>
    <property type="evidence" value="ECO:0007669"/>
    <property type="project" value="InterPro"/>
</dbReference>
<organism evidence="4 5">
    <name type="scientific">Moheibacter sediminis</name>
    <dbReference type="NCBI Taxonomy" id="1434700"/>
    <lineage>
        <taxon>Bacteria</taxon>
        <taxon>Pseudomonadati</taxon>
        <taxon>Bacteroidota</taxon>
        <taxon>Flavobacteriia</taxon>
        <taxon>Flavobacteriales</taxon>
        <taxon>Weeksellaceae</taxon>
        <taxon>Moheibacter</taxon>
    </lineage>
</organism>
<reference evidence="4 5" key="1">
    <citation type="submission" date="2017-04" db="EMBL/GenBank/DDBJ databases">
        <authorList>
            <person name="Afonso C.L."/>
            <person name="Miller P.J."/>
            <person name="Scott M.A."/>
            <person name="Spackman E."/>
            <person name="Goraichik I."/>
            <person name="Dimitrov K.M."/>
            <person name="Suarez D.L."/>
            <person name="Swayne D.E."/>
        </authorList>
    </citation>
    <scope>NUCLEOTIDE SEQUENCE [LARGE SCALE GENOMIC DNA]</scope>
    <source>
        <strain evidence="4 5">CGMCC 1.12708</strain>
    </source>
</reference>
<dbReference type="InterPro" id="IPR050832">
    <property type="entry name" value="Bact_Acetyltransf"/>
</dbReference>
<dbReference type="PANTHER" id="PTHR43877">
    <property type="entry name" value="AMINOALKYLPHOSPHONATE N-ACETYLTRANSFERASE-RELATED-RELATED"/>
    <property type="match status" value="1"/>
</dbReference>
<dbReference type="InterPro" id="IPR000182">
    <property type="entry name" value="GNAT_dom"/>
</dbReference>
<dbReference type="RefSeq" id="WP_084015874.1">
    <property type="nucleotide sequence ID" value="NZ_FWXS01000001.1"/>
</dbReference>
<dbReference type="Pfam" id="PF00583">
    <property type="entry name" value="Acetyltransf_1"/>
    <property type="match status" value="1"/>
</dbReference>
<dbReference type="SUPFAM" id="SSF55729">
    <property type="entry name" value="Acyl-CoA N-acyltransferases (Nat)"/>
    <property type="match status" value="1"/>
</dbReference>
<name>A0A1W1YLZ1_9FLAO</name>
<keyword evidence="2" id="KW-0012">Acyltransferase</keyword>
<dbReference type="PROSITE" id="PS51186">
    <property type="entry name" value="GNAT"/>
    <property type="match status" value="1"/>
</dbReference>
<dbReference type="AlphaFoldDB" id="A0A1W1YLZ1"/>
<dbReference type="Proteomes" id="UP000192393">
    <property type="component" value="Unassembled WGS sequence"/>
</dbReference>
<evidence type="ECO:0000313" key="5">
    <source>
        <dbReference type="Proteomes" id="UP000192393"/>
    </source>
</evidence>
<keyword evidence="1 4" id="KW-0808">Transferase</keyword>
<gene>
    <name evidence="4" type="ORF">SAMN06296427_101543</name>
</gene>
<dbReference type="InterPro" id="IPR016181">
    <property type="entry name" value="Acyl_CoA_acyltransferase"/>
</dbReference>
<feature type="domain" description="N-acetyltransferase" evidence="3">
    <location>
        <begin position="6"/>
        <end position="152"/>
    </location>
</feature>
<evidence type="ECO:0000256" key="1">
    <source>
        <dbReference type="ARBA" id="ARBA00022679"/>
    </source>
</evidence>
<evidence type="ECO:0000259" key="3">
    <source>
        <dbReference type="PROSITE" id="PS51186"/>
    </source>
</evidence>